<feature type="transmembrane region" description="Helical" evidence="1">
    <location>
        <begin position="52"/>
        <end position="77"/>
    </location>
</feature>
<keyword evidence="1" id="KW-1133">Transmembrane helix</keyword>
<feature type="transmembrane region" description="Helical" evidence="1">
    <location>
        <begin position="354"/>
        <end position="378"/>
    </location>
</feature>
<feature type="transmembrane region" description="Helical" evidence="1">
    <location>
        <begin position="269"/>
        <end position="288"/>
    </location>
</feature>
<dbReference type="AlphaFoldDB" id="A0A2U8VPK3"/>
<dbReference type="GO" id="GO:0000271">
    <property type="term" value="P:polysaccharide biosynthetic process"/>
    <property type="evidence" value="ECO:0007669"/>
    <property type="project" value="TreeGrafter"/>
</dbReference>
<dbReference type="KEGG" id="meti:DK427_06845"/>
<dbReference type="EMBL" id="CP029551">
    <property type="protein sequence ID" value="AWN35480.1"/>
    <property type="molecule type" value="Genomic_DNA"/>
</dbReference>
<evidence type="ECO:0000313" key="4">
    <source>
        <dbReference type="Proteomes" id="UP000246058"/>
    </source>
</evidence>
<dbReference type="OrthoDB" id="9796461at2"/>
<feature type="transmembrane region" description="Helical" evidence="1">
    <location>
        <begin position="6"/>
        <end position="31"/>
    </location>
</feature>
<feature type="transmembrane region" description="Helical" evidence="1">
    <location>
        <begin position="83"/>
        <end position="103"/>
    </location>
</feature>
<evidence type="ECO:0000256" key="1">
    <source>
        <dbReference type="SAM" id="Phobius"/>
    </source>
</evidence>
<evidence type="ECO:0000259" key="2">
    <source>
        <dbReference type="Pfam" id="PF01757"/>
    </source>
</evidence>
<dbReference type="PANTHER" id="PTHR23028">
    <property type="entry name" value="ACETYLTRANSFERASE"/>
    <property type="match status" value="1"/>
</dbReference>
<keyword evidence="1" id="KW-0472">Membrane</keyword>
<feature type="domain" description="Acyltransferase 3" evidence="2">
    <location>
        <begin position="44"/>
        <end position="372"/>
    </location>
</feature>
<dbReference type="GO" id="GO:0016020">
    <property type="term" value="C:membrane"/>
    <property type="evidence" value="ECO:0007669"/>
    <property type="project" value="TreeGrafter"/>
</dbReference>
<proteinExistence type="predicted"/>
<gene>
    <name evidence="3" type="ORF">DK427_06845</name>
</gene>
<feature type="transmembrane region" description="Helical" evidence="1">
    <location>
        <begin position="294"/>
        <end position="314"/>
    </location>
</feature>
<name>A0A2U8VPK3_9HYPH</name>
<dbReference type="PANTHER" id="PTHR23028:SF131">
    <property type="entry name" value="BLR2367 PROTEIN"/>
    <property type="match status" value="1"/>
</dbReference>
<feature type="transmembrane region" description="Helical" evidence="1">
    <location>
        <begin position="239"/>
        <end position="257"/>
    </location>
</feature>
<dbReference type="InterPro" id="IPR050879">
    <property type="entry name" value="Acyltransferase_3"/>
</dbReference>
<reference evidence="3 4" key="1">
    <citation type="submission" date="2018-05" db="EMBL/GenBank/DDBJ databases">
        <title>Complete Genome Sequence of Methylobacterium sp. 17Sr1-43.</title>
        <authorList>
            <person name="Srinivasan S."/>
        </authorList>
    </citation>
    <scope>NUCLEOTIDE SEQUENCE [LARGE SCALE GENOMIC DNA]</scope>
    <source>
        <strain evidence="3 4">17Sr1-43</strain>
    </source>
</reference>
<feature type="transmembrane region" description="Helical" evidence="1">
    <location>
        <begin position="124"/>
        <end position="143"/>
    </location>
</feature>
<keyword evidence="4" id="KW-1185">Reference proteome</keyword>
<organism evidence="3 4">
    <name type="scientific">Methylobacterium radiodurans</name>
    <dbReference type="NCBI Taxonomy" id="2202828"/>
    <lineage>
        <taxon>Bacteria</taxon>
        <taxon>Pseudomonadati</taxon>
        <taxon>Pseudomonadota</taxon>
        <taxon>Alphaproteobacteria</taxon>
        <taxon>Hyphomicrobiales</taxon>
        <taxon>Methylobacteriaceae</taxon>
        <taxon>Methylobacterium</taxon>
    </lineage>
</organism>
<dbReference type="Pfam" id="PF01757">
    <property type="entry name" value="Acyl_transf_3"/>
    <property type="match status" value="1"/>
</dbReference>
<dbReference type="InterPro" id="IPR002656">
    <property type="entry name" value="Acyl_transf_3_dom"/>
</dbReference>
<dbReference type="Proteomes" id="UP000246058">
    <property type="component" value="Chromosome"/>
</dbReference>
<keyword evidence="1" id="KW-0812">Transmembrane</keyword>
<feature type="transmembrane region" description="Helical" evidence="1">
    <location>
        <begin position="217"/>
        <end position="233"/>
    </location>
</feature>
<protein>
    <recommendedName>
        <fullName evidence="2">Acyltransferase 3 domain-containing protein</fullName>
    </recommendedName>
</protein>
<accession>A0A2U8VPK3</accession>
<sequence>MGDARVFGPVADILLCGALAYATALVAGHGLARAGFPVPADGEPSIDGLRGLLALAVLVHHFAIWISVARAGAAWATPASLPLHNLGAGSVGLFFMVTGYVFYPRILGGLRGLDLGRLYLGRLFRLYPALVASVLMILGLILWRTGGADARPLHEEAAALLRWLACAGTPPLLGEAESGRMNAHVLWSLRYELLFYILVLPACCAAMDRVRGRAPTWWVPAGLLVGALLLRPLKNVLPLIGYLPLFAVGMLAYEVRLREGLAARLRGPAAAGLAIAALVLAATTQVVSGKPAALALYGAFFVCVACGNDFSGLLRSRGARVLGACSYGVYLLHGLVLSALFVDLAPITGMVPIGLLPLLIPVAALAAILLAAFVHLAVERPGIRAGQALTRAWERGPFLGRLRPRAA</sequence>
<feature type="transmembrane region" description="Helical" evidence="1">
    <location>
        <begin position="321"/>
        <end position="342"/>
    </location>
</feature>
<dbReference type="GO" id="GO:0016747">
    <property type="term" value="F:acyltransferase activity, transferring groups other than amino-acyl groups"/>
    <property type="evidence" value="ECO:0007669"/>
    <property type="project" value="InterPro"/>
</dbReference>
<evidence type="ECO:0000313" key="3">
    <source>
        <dbReference type="EMBL" id="AWN35480.1"/>
    </source>
</evidence>